<dbReference type="InterPro" id="IPR003399">
    <property type="entry name" value="Mce/MlaD"/>
</dbReference>
<evidence type="ECO:0000313" key="2">
    <source>
        <dbReference type="EMBL" id="QHN40844.1"/>
    </source>
</evidence>
<dbReference type="Pfam" id="PF02470">
    <property type="entry name" value="MlaD"/>
    <property type="match status" value="1"/>
</dbReference>
<feature type="domain" description="Mce/MlaD" evidence="1">
    <location>
        <begin position="51"/>
        <end position="129"/>
    </location>
</feature>
<organism evidence="2">
    <name type="scientific">Gordonia amarae</name>
    <dbReference type="NCBI Taxonomy" id="36821"/>
    <lineage>
        <taxon>Bacteria</taxon>
        <taxon>Bacillati</taxon>
        <taxon>Actinomycetota</taxon>
        <taxon>Actinomycetes</taxon>
        <taxon>Mycobacteriales</taxon>
        <taxon>Gordoniaceae</taxon>
        <taxon>Gordonia</taxon>
    </lineage>
</organism>
<protein>
    <recommendedName>
        <fullName evidence="1">Mce/MlaD domain-containing protein</fullName>
    </recommendedName>
</protein>
<gene>
    <name evidence="2" type="ORF">GII30_18290</name>
</gene>
<accession>A0A857L0Y7</accession>
<name>A0A857L0Y7_9ACTN</name>
<evidence type="ECO:0000259" key="1">
    <source>
        <dbReference type="Pfam" id="PF02470"/>
    </source>
</evidence>
<dbReference type="RefSeq" id="WP_138943869.1">
    <property type="nucleotide sequence ID" value="NZ_CP045804.1"/>
</dbReference>
<proteinExistence type="predicted"/>
<sequence length="153" mass="16125">MIATPTTTGNRHVPTRYGRAGRFRALTRLTMIGLAMVVSLVMTACGGDSNGRTITIEFTANPHQSSGSRLVVDGASVGRVTSVKMLTRGGAPRDTFYQVTATIDRSTKLPADVKAVAVTGDKNPFIELTPAYSGGGPELADEATIPLHHTLVD</sequence>
<reference evidence="2" key="1">
    <citation type="journal article" date="2021" name="Nat. Microbiol.">
        <title>Cocultivation of an ultrasmall environmental parasitic bacterium with lytic ability against bacteria associated with wastewater foams.</title>
        <authorList>
            <person name="Batinovic S."/>
            <person name="Rose J.J.A."/>
            <person name="Ratcliffe J."/>
            <person name="Seviour R.J."/>
            <person name="Petrovski S."/>
        </authorList>
    </citation>
    <scope>NUCLEOTIDE SEQUENCE</scope>
    <source>
        <strain evidence="2">CON44</strain>
    </source>
</reference>
<dbReference type="EMBL" id="CP045810">
    <property type="protein sequence ID" value="QHN40844.1"/>
    <property type="molecule type" value="Genomic_DNA"/>
</dbReference>
<dbReference type="AlphaFoldDB" id="A0A857L0Y7"/>